<evidence type="ECO:0000256" key="1">
    <source>
        <dbReference type="SAM" id="Phobius"/>
    </source>
</evidence>
<dbReference type="InParanoid" id="A0A0C3NI94"/>
<sequence>MKESSLSVYILMVHVASSTWIQLFALADGWWVWLLLALSVTVSLSDHHTHQSIEHPTNADMSHIRFTPGSLQNSAYFKLRDT</sequence>
<reference evidence="3" key="2">
    <citation type="submission" date="2015-01" db="EMBL/GenBank/DDBJ databases">
        <title>Evolutionary Origins and Diversification of the Mycorrhizal Mutualists.</title>
        <authorList>
            <consortium name="DOE Joint Genome Institute"/>
            <consortium name="Mycorrhizal Genomics Consortium"/>
            <person name="Kohler A."/>
            <person name="Kuo A."/>
            <person name="Nagy L.G."/>
            <person name="Floudas D."/>
            <person name="Copeland A."/>
            <person name="Barry K.W."/>
            <person name="Cichocki N."/>
            <person name="Veneault-Fourrey C."/>
            <person name="LaButti K."/>
            <person name="Lindquist E.A."/>
            <person name="Lipzen A."/>
            <person name="Lundell T."/>
            <person name="Morin E."/>
            <person name="Murat C."/>
            <person name="Riley R."/>
            <person name="Ohm R."/>
            <person name="Sun H."/>
            <person name="Tunlid A."/>
            <person name="Henrissat B."/>
            <person name="Grigoriev I.V."/>
            <person name="Hibbett D.S."/>
            <person name="Martin F."/>
        </authorList>
    </citation>
    <scope>NUCLEOTIDE SEQUENCE [LARGE SCALE GENOMIC DNA]</scope>
    <source>
        <strain evidence="3">Marx 270</strain>
    </source>
</reference>
<name>A0A0C3NI94_PISTI</name>
<dbReference type="EMBL" id="KN831994">
    <property type="protein sequence ID" value="KIO00735.1"/>
    <property type="molecule type" value="Genomic_DNA"/>
</dbReference>
<organism evidence="2 3">
    <name type="scientific">Pisolithus tinctorius Marx 270</name>
    <dbReference type="NCBI Taxonomy" id="870435"/>
    <lineage>
        <taxon>Eukaryota</taxon>
        <taxon>Fungi</taxon>
        <taxon>Dikarya</taxon>
        <taxon>Basidiomycota</taxon>
        <taxon>Agaricomycotina</taxon>
        <taxon>Agaricomycetes</taxon>
        <taxon>Agaricomycetidae</taxon>
        <taxon>Boletales</taxon>
        <taxon>Sclerodermatineae</taxon>
        <taxon>Pisolithaceae</taxon>
        <taxon>Pisolithus</taxon>
    </lineage>
</organism>
<proteinExistence type="predicted"/>
<evidence type="ECO:0000313" key="2">
    <source>
        <dbReference type="EMBL" id="KIO00735.1"/>
    </source>
</evidence>
<evidence type="ECO:0000313" key="3">
    <source>
        <dbReference type="Proteomes" id="UP000054217"/>
    </source>
</evidence>
<keyword evidence="1" id="KW-0472">Membrane</keyword>
<protein>
    <submittedName>
        <fullName evidence="2">Uncharacterized protein</fullName>
    </submittedName>
</protein>
<gene>
    <name evidence="2" type="ORF">M404DRAFT_760226</name>
</gene>
<keyword evidence="1" id="KW-1133">Transmembrane helix</keyword>
<dbReference type="AlphaFoldDB" id="A0A0C3NI94"/>
<dbReference type="HOGENOM" id="CLU_2559229_0_0_1"/>
<keyword evidence="3" id="KW-1185">Reference proteome</keyword>
<dbReference type="Proteomes" id="UP000054217">
    <property type="component" value="Unassembled WGS sequence"/>
</dbReference>
<keyword evidence="1" id="KW-0812">Transmembrane</keyword>
<reference evidence="2 3" key="1">
    <citation type="submission" date="2014-04" db="EMBL/GenBank/DDBJ databases">
        <authorList>
            <consortium name="DOE Joint Genome Institute"/>
            <person name="Kuo A."/>
            <person name="Kohler A."/>
            <person name="Costa M.D."/>
            <person name="Nagy L.G."/>
            <person name="Floudas D."/>
            <person name="Copeland A."/>
            <person name="Barry K.W."/>
            <person name="Cichocki N."/>
            <person name="Veneault-Fourrey C."/>
            <person name="LaButti K."/>
            <person name="Lindquist E.A."/>
            <person name="Lipzen A."/>
            <person name="Lundell T."/>
            <person name="Morin E."/>
            <person name="Murat C."/>
            <person name="Sun H."/>
            <person name="Tunlid A."/>
            <person name="Henrissat B."/>
            <person name="Grigoriev I.V."/>
            <person name="Hibbett D.S."/>
            <person name="Martin F."/>
            <person name="Nordberg H.P."/>
            <person name="Cantor M.N."/>
            <person name="Hua S.X."/>
        </authorList>
    </citation>
    <scope>NUCLEOTIDE SEQUENCE [LARGE SCALE GENOMIC DNA]</scope>
    <source>
        <strain evidence="2 3">Marx 270</strain>
    </source>
</reference>
<accession>A0A0C3NI94</accession>
<feature type="transmembrane region" description="Helical" evidence="1">
    <location>
        <begin position="20"/>
        <end position="44"/>
    </location>
</feature>